<dbReference type="Proteomes" id="UP000746503">
    <property type="component" value="Unassembled WGS sequence"/>
</dbReference>
<protein>
    <submittedName>
        <fullName evidence="2">DUF3027 domain-containing protein</fullName>
    </submittedName>
</protein>
<dbReference type="InterPro" id="IPR021391">
    <property type="entry name" value="DUF3027"/>
</dbReference>
<evidence type="ECO:0000313" key="2">
    <source>
        <dbReference type="EMBL" id="NJP67027.1"/>
    </source>
</evidence>
<reference evidence="2 3" key="1">
    <citation type="submission" date="2020-03" db="EMBL/GenBank/DDBJ databases">
        <title>Draft genome of Streptomyces sp. ventii, isolated from the Axial Seamount in the Pacific Ocean, and resequencing of the two type strains Streptomyces lonarensis strain NCL 716 and Streptomyces bohaiensis strain 11A07.</title>
        <authorList>
            <person name="Loughran R.M."/>
            <person name="Pfannmuller K.M."/>
            <person name="Wasson B.J."/>
            <person name="Deadmond M.C."/>
            <person name="Paddock B.E."/>
            <person name="Koyack M.J."/>
            <person name="Gallegos D.A."/>
            <person name="Mitchell E.A."/>
            <person name="Ushijima B."/>
            <person name="Saw J.H."/>
            <person name="Mcphail K.L."/>
            <person name="Videau P."/>
        </authorList>
    </citation>
    <scope>NUCLEOTIDE SEQUENCE [LARGE SCALE GENOMIC DNA]</scope>
    <source>
        <strain evidence="3">5675061</strain>
    </source>
</reference>
<evidence type="ECO:0000256" key="1">
    <source>
        <dbReference type="SAM" id="MobiDB-lite"/>
    </source>
</evidence>
<organism evidence="2 3">
    <name type="scientific">Streptomyces spiramenti</name>
    <dbReference type="NCBI Taxonomy" id="2720606"/>
    <lineage>
        <taxon>Bacteria</taxon>
        <taxon>Bacillati</taxon>
        <taxon>Actinomycetota</taxon>
        <taxon>Actinomycetes</taxon>
        <taxon>Kitasatosporales</taxon>
        <taxon>Streptomycetaceae</taxon>
        <taxon>Streptomyces</taxon>
    </lineage>
</organism>
<evidence type="ECO:0000313" key="3">
    <source>
        <dbReference type="Proteomes" id="UP000746503"/>
    </source>
</evidence>
<dbReference type="Pfam" id="PF11228">
    <property type="entry name" value="DUF3027"/>
    <property type="match status" value="1"/>
</dbReference>
<accession>A0ABX1AIP8</accession>
<name>A0ABX1AIP8_9ACTN</name>
<keyword evidence="3" id="KW-1185">Reference proteome</keyword>
<dbReference type="EMBL" id="JAAVJB010000083">
    <property type="protein sequence ID" value="NJP67027.1"/>
    <property type="molecule type" value="Genomic_DNA"/>
</dbReference>
<sequence>MSAATRSRTPDRLCADAVPLAREVAEEAAFPYPVGEHLGAEGEGEGGRVVTHYFRSADPAYRGWRWGVTVVRAARARLVTVDEVTLFPGEDALLAPEWLPWSERLRPGDLGPGDLLPVEGDDPRLEPGFAAVDATAETAEAEPEGEAVSVPADATPEATAVAAAEARRPDNRRAETAALADELGLGRAHVLSRLGLAEAAERWDENYGSGTPMAQGAPASCVSCGFLVPLAGSLRQGFGVCANEYAPADGRVVSLGFGCGAHSEAATLMPKPAPRPGPVIDHVGADPL</sequence>
<feature type="region of interest" description="Disordered" evidence="1">
    <location>
        <begin position="269"/>
        <end position="288"/>
    </location>
</feature>
<comment type="caution">
    <text evidence="2">The sequence shown here is derived from an EMBL/GenBank/DDBJ whole genome shotgun (WGS) entry which is preliminary data.</text>
</comment>
<gene>
    <name evidence="2" type="ORF">HCJ92_12165</name>
</gene>
<dbReference type="RefSeq" id="WP_167933544.1">
    <property type="nucleotide sequence ID" value="NZ_JAAVJB010000083.1"/>
</dbReference>
<proteinExistence type="predicted"/>